<evidence type="ECO:0000313" key="11">
    <source>
        <dbReference type="Proteomes" id="UP001595989"/>
    </source>
</evidence>
<comment type="similarity">
    <text evidence="1">Belongs to the iron-containing alcohol dehydrogenase family.</text>
</comment>
<evidence type="ECO:0000256" key="5">
    <source>
        <dbReference type="ARBA" id="ARBA00037918"/>
    </source>
</evidence>
<dbReference type="RefSeq" id="WP_390295301.1">
    <property type="nucleotide sequence ID" value="NZ_JBHSFU010000004.1"/>
</dbReference>
<dbReference type="Proteomes" id="UP001595989">
    <property type="component" value="Unassembled WGS sequence"/>
</dbReference>
<dbReference type="PROSITE" id="PS00913">
    <property type="entry name" value="ADH_IRON_1"/>
    <property type="match status" value="1"/>
</dbReference>
<dbReference type="PIRSF" id="PIRSF000112">
    <property type="entry name" value="Glycerol_dehydrogenase"/>
    <property type="match status" value="1"/>
</dbReference>
<keyword evidence="3 10" id="KW-0560">Oxidoreductase</keyword>
<keyword evidence="4" id="KW-0520">NAD</keyword>
<organism evidence="10 11">
    <name type="scientific">Virgibacillus kekensis</name>
    <dbReference type="NCBI Taxonomy" id="202261"/>
    <lineage>
        <taxon>Bacteria</taxon>
        <taxon>Bacillati</taxon>
        <taxon>Bacillota</taxon>
        <taxon>Bacilli</taxon>
        <taxon>Bacillales</taxon>
        <taxon>Bacillaceae</taxon>
        <taxon>Virgibacillus</taxon>
    </lineage>
</organism>
<evidence type="ECO:0000259" key="9">
    <source>
        <dbReference type="Pfam" id="PF00465"/>
    </source>
</evidence>
<protein>
    <recommendedName>
        <fullName evidence="7">Glycerol dehydrogenase</fullName>
        <ecNumber evidence="6">1.1.1.6</ecNumber>
    </recommendedName>
</protein>
<evidence type="ECO:0000256" key="7">
    <source>
        <dbReference type="ARBA" id="ARBA00040132"/>
    </source>
</evidence>
<evidence type="ECO:0000256" key="4">
    <source>
        <dbReference type="ARBA" id="ARBA00023027"/>
    </source>
</evidence>
<accession>A0ABV9DIE3</accession>
<dbReference type="NCBIfam" id="NF006941">
    <property type="entry name" value="PRK09423.1"/>
    <property type="match status" value="1"/>
</dbReference>
<dbReference type="EMBL" id="JBHSFU010000004">
    <property type="protein sequence ID" value="MFC4558506.1"/>
    <property type="molecule type" value="Genomic_DNA"/>
</dbReference>
<comment type="caution">
    <text evidence="10">The sequence shown here is derived from an EMBL/GenBank/DDBJ whole genome shotgun (WGS) entry which is preliminary data.</text>
</comment>
<evidence type="ECO:0000256" key="6">
    <source>
        <dbReference type="ARBA" id="ARBA00039147"/>
    </source>
</evidence>
<dbReference type="EC" id="1.1.1.6" evidence="6"/>
<evidence type="ECO:0000256" key="2">
    <source>
        <dbReference type="ARBA" id="ARBA00022723"/>
    </source>
</evidence>
<dbReference type="InterPro" id="IPR001670">
    <property type="entry name" value="ADH_Fe/GldA"/>
</dbReference>
<dbReference type="PANTHER" id="PTHR43616:SF5">
    <property type="entry name" value="GLYCEROL DEHYDROGENASE 1"/>
    <property type="match status" value="1"/>
</dbReference>
<evidence type="ECO:0000313" key="10">
    <source>
        <dbReference type="EMBL" id="MFC4558506.1"/>
    </source>
</evidence>
<keyword evidence="11" id="KW-1185">Reference proteome</keyword>
<evidence type="ECO:0000256" key="1">
    <source>
        <dbReference type="ARBA" id="ARBA00007358"/>
    </source>
</evidence>
<dbReference type="CDD" id="cd08170">
    <property type="entry name" value="GlyDH"/>
    <property type="match status" value="1"/>
</dbReference>
<reference evidence="11" key="1">
    <citation type="journal article" date="2019" name="Int. J. Syst. Evol. Microbiol.">
        <title>The Global Catalogue of Microorganisms (GCM) 10K type strain sequencing project: providing services to taxonomists for standard genome sequencing and annotation.</title>
        <authorList>
            <consortium name="The Broad Institute Genomics Platform"/>
            <consortium name="The Broad Institute Genome Sequencing Center for Infectious Disease"/>
            <person name="Wu L."/>
            <person name="Ma J."/>
        </authorList>
    </citation>
    <scope>NUCLEOTIDE SEQUENCE [LARGE SCALE GENOMIC DNA]</scope>
    <source>
        <strain evidence="11">CGMCC 4.7426</strain>
    </source>
</reference>
<feature type="domain" description="Alcohol dehydrogenase iron-type/glycerol dehydrogenase GldA" evidence="9">
    <location>
        <begin position="10"/>
        <end position="155"/>
    </location>
</feature>
<comment type="pathway">
    <text evidence="5">Polyol metabolism; glycerol fermentation; glycerone phosphate from glycerol (oxidative route): step 1/2.</text>
</comment>
<dbReference type="Gene3D" id="3.40.50.1970">
    <property type="match status" value="1"/>
</dbReference>
<dbReference type="InterPro" id="IPR016205">
    <property type="entry name" value="Glycerol_DH"/>
</dbReference>
<evidence type="ECO:0000256" key="8">
    <source>
        <dbReference type="ARBA" id="ARBA00049006"/>
    </source>
</evidence>
<dbReference type="GO" id="GO:0008888">
    <property type="term" value="F:glycerol dehydrogenase (NAD+) activity"/>
    <property type="evidence" value="ECO:0007669"/>
    <property type="project" value="UniProtKB-EC"/>
</dbReference>
<dbReference type="InterPro" id="IPR018211">
    <property type="entry name" value="ADH_Fe_CS"/>
</dbReference>
<comment type="catalytic activity">
    <reaction evidence="8">
        <text>glycerol + NAD(+) = dihydroxyacetone + NADH + H(+)</text>
        <dbReference type="Rhea" id="RHEA:13769"/>
        <dbReference type="ChEBI" id="CHEBI:15378"/>
        <dbReference type="ChEBI" id="CHEBI:16016"/>
        <dbReference type="ChEBI" id="CHEBI:17754"/>
        <dbReference type="ChEBI" id="CHEBI:57540"/>
        <dbReference type="ChEBI" id="CHEBI:57945"/>
        <dbReference type="EC" id="1.1.1.6"/>
    </reaction>
</comment>
<sequence>MTQKKVFISPKKYIQGAGVLNQIGEEIAKIGNSPLVLSDSNVWGITGSTIEESFKASNTSYFYEEFNGESSNAEMDRLTKVGKDKNADVVIGLGGGKTIDTAKAVGDTLGIPVVVAPTTASTDAPTSSLSVVYSDEGVFEGYKFYNKNPDLVLIDSKVVVGAPIFLLASGMGDAMATLVEARASQKRNSDTMAGGKATLAAQAIAEKAEKVLFDQGIAAYRAAKKGLVTPQVEAIIEANTLLSGLGFENGGVAAAHAVHNGFTALEGEIHHLTHGQKVAYGVLTQLVLEGYSETEILRYASFFKEIELPTTLKDLHLEDATYEDLIKIGKLATAAGETSHNMNPELTPEQIADAILAVNEITTANL</sequence>
<dbReference type="Gene3D" id="1.20.1090.10">
    <property type="entry name" value="Dehydroquinate synthase-like - alpha domain"/>
    <property type="match status" value="1"/>
</dbReference>
<evidence type="ECO:0000256" key="3">
    <source>
        <dbReference type="ARBA" id="ARBA00023002"/>
    </source>
</evidence>
<keyword evidence="2" id="KW-0479">Metal-binding</keyword>
<proteinExistence type="inferred from homology"/>
<dbReference type="Pfam" id="PF00465">
    <property type="entry name" value="Fe-ADH"/>
    <property type="match status" value="1"/>
</dbReference>
<dbReference type="PANTHER" id="PTHR43616">
    <property type="entry name" value="GLYCEROL DEHYDROGENASE"/>
    <property type="match status" value="1"/>
</dbReference>
<dbReference type="SUPFAM" id="SSF56796">
    <property type="entry name" value="Dehydroquinate synthase-like"/>
    <property type="match status" value="1"/>
</dbReference>
<name>A0ABV9DIE3_9BACI</name>
<gene>
    <name evidence="10" type="ORF">ACFO3D_09815</name>
</gene>